<feature type="compositionally biased region" description="Polar residues" evidence="1">
    <location>
        <begin position="171"/>
        <end position="181"/>
    </location>
</feature>
<organism evidence="2 3">
    <name type="scientific">Pterulicium gracile</name>
    <dbReference type="NCBI Taxonomy" id="1884261"/>
    <lineage>
        <taxon>Eukaryota</taxon>
        <taxon>Fungi</taxon>
        <taxon>Dikarya</taxon>
        <taxon>Basidiomycota</taxon>
        <taxon>Agaricomycotina</taxon>
        <taxon>Agaricomycetes</taxon>
        <taxon>Agaricomycetidae</taxon>
        <taxon>Agaricales</taxon>
        <taxon>Pleurotineae</taxon>
        <taxon>Pterulaceae</taxon>
        <taxon>Pterulicium</taxon>
    </lineage>
</organism>
<reference evidence="2 3" key="1">
    <citation type="journal article" date="2019" name="Nat. Ecol. Evol.">
        <title>Megaphylogeny resolves global patterns of mushroom evolution.</title>
        <authorList>
            <person name="Varga T."/>
            <person name="Krizsan K."/>
            <person name="Foldi C."/>
            <person name="Dima B."/>
            <person name="Sanchez-Garcia M."/>
            <person name="Sanchez-Ramirez S."/>
            <person name="Szollosi G.J."/>
            <person name="Szarkandi J.G."/>
            <person name="Papp V."/>
            <person name="Albert L."/>
            <person name="Andreopoulos W."/>
            <person name="Angelini C."/>
            <person name="Antonin V."/>
            <person name="Barry K.W."/>
            <person name="Bougher N.L."/>
            <person name="Buchanan P."/>
            <person name="Buyck B."/>
            <person name="Bense V."/>
            <person name="Catcheside P."/>
            <person name="Chovatia M."/>
            <person name="Cooper J."/>
            <person name="Damon W."/>
            <person name="Desjardin D."/>
            <person name="Finy P."/>
            <person name="Geml J."/>
            <person name="Haridas S."/>
            <person name="Hughes K."/>
            <person name="Justo A."/>
            <person name="Karasinski D."/>
            <person name="Kautmanova I."/>
            <person name="Kiss B."/>
            <person name="Kocsube S."/>
            <person name="Kotiranta H."/>
            <person name="LaButti K.M."/>
            <person name="Lechner B.E."/>
            <person name="Liimatainen K."/>
            <person name="Lipzen A."/>
            <person name="Lukacs Z."/>
            <person name="Mihaltcheva S."/>
            <person name="Morgado L.N."/>
            <person name="Niskanen T."/>
            <person name="Noordeloos M.E."/>
            <person name="Ohm R.A."/>
            <person name="Ortiz-Santana B."/>
            <person name="Ovrebo C."/>
            <person name="Racz N."/>
            <person name="Riley R."/>
            <person name="Savchenko A."/>
            <person name="Shiryaev A."/>
            <person name="Soop K."/>
            <person name="Spirin V."/>
            <person name="Szebenyi C."/>
            <person name="Tomsovsky M."/>
            <person name="Tulloss R.E."/>
            <person name="Uehling J."/>
            <person name="Grigoriev I.V."/>
            <person name="Vagvolgyi C."/>
            <person name="Papp T."/>
            <person name="Martin F.M."/>
            <person name="Miettinen O."/>
            <person name="Hibbett D.S."/>
            <person name="Nagy L.G."/>
        </authorList>
    </citation>
    <scope>NUCLEOTIDE SEQUENCE [LARGE SCALE GENOMIC DNA]</scope>
    <source>
        <strain evidence="2 3">CBS 309.79</strain>
    </source>
</reference>
<evidence type="ECO:0000256" key="1">
    <source>
        <dbReference type="SAM" id="MobiDB-lite"/>
    </source>
</evidence>
<evidence type="ECO:0000313" key="3">
    <source>
        <dbReference type="Proteomes" id="UP000305067"/>
    </source>
</evidence>
<dbReference type="EMBL" id="ML178826">
    <property type="protein sequence ID" value="TFL01130.1"/>
    <property type="molecule type" value="Genomic_DNA"/>
</dbReference>
<feature type="compositionally biased region" description="Polar residues" evidence="1">
    <location>
        <begin position="267"/>
        <end position="286"/>
    </location>
</feature>
<keyword evidence="3" id="KW-1185">Reference proteome</keyword>
<feature type="region of interest" description="Disordered" evidence="1">
    <location>
        <begin position="30"/>
        <end position="62"/>
    </location>
</feature>
<proteinExistence type="predicted"/>
<feature type="compositionally biased region" description="Basic residues" evidence="1">
    <location>
        <begin position="199"/>
        <end position="214"/>
    </location>
</feature>
<protein>
    <submittedName>
        <fullName evidence="2">Uncharacterized protein</fullName>
    </submittedName>
</protein>
<evidence type="ECO:0000313" key="2">
    <source>
        <dbReference type="EMBL" id="TFL01130.1"/>
    </source>
</evidence>
<feature type="region of interest" description="Disordered" evidence="1">
    <location>
        <begin position="323"/>
        <end position="345"/>
    </location>
</feature>
<accession>A0A5C3QJ00</accession>
<gene>
    <name evidence="2" type="ORF">BDV98DRAFT_568522</name>
</gene>
<name>A0A5C3QJ00_9AGAR</name>
<dbReference type="Proteomes" id="UP000305067">
    <property type="component" value="Unassembled WGS sequence"/>
</dbReference>
<feature type="compositionally biased region" description="Basic and acidic residues" evidence="1">
    <location>
        <begin position="182"/>
        <end position="198"/>
    </location>
</feature>
<dbReference type="AlphaFoldDB" id="A0A5C3QJ00"/>
<sequence>MSEFDDSPAALEGIRKANRRVRQWRDHCEGQAGELKNPYEATVRASSYASSGSSSSSAAFSPREYYERGWPTTHAQARDWHGDSYGYHGGAYGGDKFSTSRNVSPPVIYSPSCHQHRYSDGVGSPHPFPPPGPAPYVIAGPHGLPSVIPGGLTPNTGSHGEFSPNRHSHQWAYSGTPSTTRYPDHSGRSRTVLRDVGRRRSQSQNPSHRRRGRSRSRERDHHCGKHRSSSLHRHHLSSSHHRHHQHHRAPFPPVGSPTNLHHPPPSAFSSPTSQVYSSCVHPSTTTASYHPLSPPLHPPTTAYTHSQAPLIVIPQGYQVVQRNTPGPVSSSHSAGPGFGYGGNGSASKSSWLSRLRVNPFGGKEAQVQRLPHREEGWGGVQGVGDGVRGKRHQLVMMRRRSGTL</sequence>
<feature type="compositionally biased region" description="Polar residues" evidence="1">
    <location>
        <begin position="323"/>
        <end position="333"/>
    </location>
</feature>
<feature type="compositionally biased region" description="Low complexity" evidence="1">
    <location>
        <begin position="45"/>
        <end position="61"/>
    </location>
</feature>
<feature type="region of interest" description="Disordered" evidence="1">
    <location>
        <begin position="147"/>
        <end position="303"/>
    </location>
</feature>
<feature type="compositionally biased region" description="Basic residues" evidence="1">
    <location>
        <begin position="222"/>
        <end position="249"/>
    </location>
</feature>